<evidence type="ECO:0000256" key="10">
    <source>
        <dbReference type="PIRSR" id="PIRSR000112-1"/>
    </source>
</evidence>
<evidence type="ECO:0000256" key="3">
    <source>
        <dbReference type="ARBA" id="ARBA00022798"/>
    </source>
</evidence>
<evidence type="ECO:0000256" key="8">
    <source>
        <dbReference type="ARBA" id="ARBA00040132"/>
    </source>
</evidence>
<evidence type="ECO:0000259" key="13">
    <source>
        <dbReference type="Pfam" id="PF00465"/>
    </source>
</evidence>
<dbReference type="Proteomes" id="UP001182247">
    <property type="component" value="Unassembled WGS sequence"/>
</dbReference>
<dbReference type="AlphaFoldDB" id="A0A0A2R5J0"/>
<evidence type="ECO:0000256" key="6">
    <source>
        <dbReference type="ARBA" id="ARBA00037918"/>
    </source>
</evidence>
<feature type="binding site" evidence="12">
    <location>
        <position position="37"/>
    </location>
    <ligand>
        <name>NAD(+)</name>
        <dbReference type="ChEBI" id="CHEBI:57540"/>
    </ligand>
</feature>
<reference evidence="17" key="3">
    <citation type="submission" date="2023-02" db="EMBL/GenBank/DDBJ databases">
        <title>Detection, antimicrobial susceptibility and genomic characterization of NDM-producing species of Morganellaceae, Yersiniaceae, and Enterobacteriaceae other than Klebsiella.</title>
        <authorList>
            <person name="Camargo C.H."/>
            <person name="Sacchi C.T."/>
            <person name="Campos K.R."/>
        </authorList>
    </citation>
    <scope>NUCLEOTIDE SEQUENCE</scope>
    <source>
        <strain evidence="17">1189_21</strain>
    </source>
</reference>
<dbReference type="EMBL" id="CP028956">
    <property type="protein sequence ID" value="AWC93899.1"/>
    <property type="molecule type" value="Genomic_DNA"/>
</dbReference>
<dbReference type="InterPro" id="IPR001670">
    <property type="entry name" value="ADH_Fe/GldA"/>
</dbReference>
<evidence type="ECO:0000256" key="12">
    <source>
        <dbReference type="PIRSR" id="PIRSR000112-3"/>
    </source>
</evidence>
<dbReference type="PANTHER" id="PTHR43616">
    <property type="entry name" value="GLYCEROL DEHYDROGENASE"/>
    <property type="match status" value="1"/>
</dbReference>
<feature type="binding site" evidence="12">
    <location>
        <position position="127"/>
    </location>
    <ligand>
        <name>NAD(+)</name>
        <dbReference type="ChEBI" id="CHEBI:57540"/>
    </ligand>
</feature>
<dbReference type="PIRSF" id="PIRSF000112">
    <property type="entry name" value="Glycerol_dehydrogenase"/>
    <property type="match status" value="1"/>
</dbReference>
<evidence type="ECO:0000256" key="2">
    <source>
        <dbReference type="ARBA" id="ARBA00022723"/>
    </source>
</evidence>
<dbReference type="EMBL" id="PKLF01000009">
    <property type="protein sequence ID" value="MBE8613043.1"/>
    <property type="molecule type" value="Genomic_DNA"/>
</dbReference>
<feature type="binding site" evidence="10">
    <location>
        <position position="271"/>
    </location>
    <ligand>
        <name>glycerol</name>
        <dbReference type="ChEBI" id="CHEBI:17754"/>
    </ligand>
</feature>
<feature type="binding site" evidence="12">
    <location>
        <position position="131"/>
    </location>
    <ligand>
        <name>NAD(+)</name>
        <dbReference type="ChEBI" id="CHEBI:57540"/>
    </ligand>
</feature>
<dbReference type="RefSeq" id="WP_004236232.1">
    <property type="nucleotide sequence ID" value="NZ_ABGYJJ040000001.1"/>
</dbReference>
<dbReference type="InterPro" id="IPR018211">
    <property type="entry name" value="ADH_Fe_CS"/>
</dbReference>
<comment type="similarity">
    <text evidence="1">Belongs to the iron-containing alcohol dehydrogenase family.</text>
</comment>
<dbReference type="Proteomes" id="UP000650477">
    <property type="component" value="Unassembled WGS sequence"/>
</dbReference>
<dbReference type="Gene3D" id="1.20.1090.10">
    <property type="entry name" value="Dehydroquinate synthase-like - alpha domain"/>
    <property type="match status" value="1"/>
</dbReference>
<evidence type="ECO:0000256" key="7">
    <source>
        <dbReference type="ARBA" id="ARBA00039147"/>
    </source>
</evidence>
<gene>
    <name evidence="16" type="primary">gldA</name>
    <name evidence="14" type="ORF">AM380_09775</name>
    <name evidence="16" type="ORF">CYG68_11595</name>
    <name evidence="17" type="ORF">OSC06_07890</name>
    <name evidence="15" type="ORF">PN925_000833</name>
</gene>
<dbReference type="EC" id="1.1.1.6" evidence="7"/>
<feature type="binding site" evidence="11">
    <location>
        <position position="121"/>
    </location>
    <ligand>
        <name>glycerol</name>
        <dbReference type="ChEBI" id="CHEBI:17754"/>
    </ligand>
</feature>
<dbReference type="PROSITE" id="PS00913">
    <property type="entry name" value="ADH_IRON_1"/>
    <property type="match status" value="1"/>
</dbReference>
<name>A0A0A2R5J0_MORMO</name>
<dbReference type="GO" id="GO:0005829">
    <property type="term" value="C:cytosol"/>
    <property type="evidence" value="ECO:0007669"/>
    <property type="project" value="TreeGrafter"/>
</dbReference>
<comment type="pathway">
    <text evidence="6">Polyol metabolism; glycerol fermentation; glycerone phosphate from glycerol (oxidative route): step 1/2.</text>
</comment>
<comment type="catalytic activity">
    <reaction evidence="9">
        <text>glycerol + NAD(+) = dihydroxyacetone + NADH + H(+)</text>
        <dbReference type="Rhea" id="RHEA:13769"/>
        <dbReference type="ChEBI" id="CHEBI:15378"/>
        <dbReference type="ChEBI" id="CHEBI:16016"/>
        <dbReference type="ChEBI" id="CHEBI:17754"/>
        <dbReference type="ChEBI" id="CHEBI:57540"/>
        <dbReference type="ChEBI" id="CHEBI:57945"/>
        <dbReference type="EC" id="1.1.1.6"/>
    </reaction>
</comment>
<feature type="binding site" evidence="10">
    <location>
        <position position="254"/>
    </location>
    <ligand>
        <name>glycerol</name>
        <dbReference type="ChEBI" id="CHEBI:17754"/>
    </ligand>
</feature>
<dbReference type="Pfam" id="PF00465">
    <property type="entry name" value="Fe-ADH"/>
    <property type="match status" value="1"/>
</dbReference>
<feature type="binding site" evidence="12">
    <location>
        <position position="125"/>
    </location>
    <ligand>
        <name>NAD(+)</name>
        <dbReference type="ChEBI" id="CHEBI:57540"/>
    </ligand>
</feature>
<dbReference type="GO" id="GO:0046872">
    <property type="term" value="F:metal ion binding"/>
    <property type="evidence" value="ECO:0007669"/>
    <property type="project" value="UniProtKB-KW"/>
</dbReference>
<dbReference type="GO" id="GO:0015980">
    <property type="term" value="P:energy derivation by oxidation of organic compounds"/>
    <property type="evidence" value="ECO:0007669"/>
    <property type="project" value="UniProtKB-ARBA"/>
</dbReference>
<comment type="cofactor">
    <cofactor evidence="10">
        <name>Zn(2+)</name>
        <dbReference type="ChEBI" id="CHEBI:29105"/>
    </cofactor>
    <text evidence="10">Binds 1 zinc ion per subunit.</text>
</comment>
<evidence type="ECO:0000313" key="16">
    <source>
        <dbReference type="EMBL" id="MBE8613043.1"/>
    </source>
</evidence>
<dbReference type="STRING" id="582.AL531_12840"/>
<sequence>MLKVIQSPAKYIQGPDALYHVGKYIRPLAEKTLVIADKFVRELVGDIVNDSLSEYEVSGVFETFGGECTHEEIDRLTKLAKNHKCQAVLGVGGGKTLDTAKAVAHFAKLPVIIAPTIASTDAPTSALSVIYNELGAFDSYLFYPQNPNVVVMDTNIIARAPARLLVAGMGDALATYFEARACSAAGKATMAGGSTTLAALALANLCFDTLLSDGIKAKLAVEAGVSTKAVENIIEANTLLSGLGFESAGLAAAHAIHNGFTALEECHHMYHGEKVAFGTLVQLVLENAPAEELETVLEFCAQVGLPITLEELGVDSIGTELEEKVMAVAELSCADNETIYNMPFEVDSDQVYAAIMAADRMGRDWLY</sequence>
<feature type="binding site" evidence="12">
    <location>
        <begin position="116"/>
        <end position="119"/>
    </location>
    <ligand>
        <name>NAD(+)</name>
        <dbReference type="ChEBI" id="CHEBI:57540"/>
    </ligand>
</feature>
<dbReference type="Proteomes" id="UP000244682">
    <property type="component" value="Chromosome"/>
</dbReference>
<evidence type="ECO:0000256" key="11">
    <source>
        <dbReference type="PIRSR" id="PIRSR000112-2"/>
    </source>
</evidence>
<keyword evidence="2 10" id="KW-0479">Metal-binding</keyword>
<dbReference type="EMBL" id="ABKJEP030000005">
    <property type="protein sequence ID" value="EMO9455498.1"/>
    <property type="molecule type" value="Genomic_DNA"/>
</dbReference>
<proteinExistence type="inferred from homology"/>
<keyword evidence="5 12" id="KW-0520">NAD</keyword>
<dbReference type="FunFam" id="3.40.50.1970:FF:000005">
    <property type="entry name" value="Glycerol dehydrogenase"/>
    <property type="match status" value="1"/>
</dbReference>
<evidence type="ECO:0000256" key="5">
    <source>
        <dbReference type="ARBA" id="ARBA00023027"/>
    </source>
</evidence>
<keyword evidence="3" id="KW-0319">Glycerol metabolism</keyword>
<keyword evidence="10" id="KW-0862">Zinc</keyword>
<feature type="binding site" evidence="10">
    <location>
        <position position="171"/>
    </location>
    <ligand>
        <name>glycerol</name>
        <dbReference type="ChEBI" id="CHEBI:17754"/>
    </ligand>
</feature>
<evidence type="ECO:0000256" key="1">
    <source>
        <dbReference type="ARBA" id="ARBA00007358"/>
    </source>
</evidence>
<evidence type="ECO:0000256" key="4">
    <source>
        <dbReference type="ARBA" id="ARBA00023002"/>
    </source>
</evidence>
<dbReference type="Gene3D" id="3.40.50.1970">
    <property type="match status" value="1"/>
</dbReference>
<dbReference type="CDD" id="cd08170">
    <property type="entry name" value="GlyDH"/>
    <property type="match status" value="1"/>
</dbReference>
<organism evidence="16 19">
    <name type="scientific">Morganella morganii</name>
    <name type="common">Proteus morganii</name>
    <dbReference type="NCBI Taxonomy" id="582"/>
    <lineage>
        <taxon>Bacteria</taxon>
        <taxon>Pseudomonadati</taxon>
        <taxon>Pseudomonadota</taxon>
        <taxon>Gammaproteobacteria</taxon>
        <taxon>Enterobacterales</taxon>
        <taxon>Morganellaceae</taxon>
        <taxon>Morganella</taxon>
    </lineage>
</organism>
<keyword evidence="4 16" id="KW-0560">Oxidoreductase</keyword>
<dbReference type="EMBL" id="JAPKIY010000012">
    <property type="protein sequence ID" value="MDS0897891.1"/>
    <property type="molecule type" value="Genomic_DNA"/>
</dbReference>
<evidence type="ECO:0000313" key="15">
    <source>
        <dbReference type="EMBL" id="EMO9455498.1"/>
    </source>
</evidence>
<reference evidence="14 18" key="2">
    <citation type="submission" date="2018-04" db="EMBL/GenBank/DDBJ databases">
        <title>Whole genome sequencing of Morganella morganii AR_0133.</title>
        <authorList>
            <person name="Conlan S."/>
            <person name="Thomas P.J."/>
            <person name="Mullikin J."/>
            <person name="Frank K.M."/>
            <person name="Segre J.A."/>
        </authorList>
    </citation>
    <scope>NUCLEOTIDE SEQUENCE [LARGE SCALE GENOMIC DNA]</scope>
    <source>
        <strain evidence="14 18">AR_0133</strain>
    </source>
</reference>
<dbReference type="InterPro" id="IPR016205">
    <property type="entry name" value="Glycerol_DH"/>
</dbReference>
<accession>A0A0A2R5J0</accession>
<evidence type="ECO:0000313" key="17">
    <source>
        <dbReference type="EMBL" id="MDS0897891.1"/>
    </source>
</evidence>
<reference evidence="15" key="4">
    <citation type="submission" date="2024-02" db="EMBL/GenBank/DDBJ databases">
        <authorList>
            <consortium name="Clinical and Environmental Microbiology Branch: Whole genome sequencing antimicrobial resistance pathogens in the healthcare setting"/>
        </authorList>
    </citation>
    <scope>NUCLEOTIDE SEQUENCE</scope>
    <source>
        <strain evidence="15">2023KU-00017</strain>
    </source>
</reference>
<feature type="domain" description="Alcohol dehydrogenase iron-type/glycerol dehydrogenase GldA" evidence="13">
    <location>
        <begin position="8"/>
        <end position="154"/>
    </location>
</feature>
<dbReference type="PANTHER" id="PTHR43616:SF5">
    <property type="entry name" value="GLYCEROL DEHYDROGENASE 1"/>
    <property type="match status" value="1"/>
</dbReference>
<dbReference type="GO" id="GO:0019563">
    <property type="term" value="P:glycerol catabolic process"/>
    <property type="evidence" value="ECO:0007669"/>
    <property type="project" value="UniProtKB-ARBA"/>
</dbReference>
<feature type="binding site" evidence="12">
    <location>
        <begin position="94"/>
        <end position="98"/>
    </location>
    <ligand>
        <name>NAD(+)</name>
        <dbReference type="ChEBI" id="CHEBI:57540"/>
    </ligand>
</feature>
<dbReference type="GO" id="GO:0008888">
    <property type="term" value="F:glycerol dehydrogenase (NAD+) activity"/>
    <property type="evidence" value="ECO:0007669"/>
    <property type="project" value="UniProtKB-EC"/>
</dbReference>
<evidence type="ECO:0000256" key="9">
    <source>
        <dbReference type="ARBA" id="ARBA00049006"/>
    </source>
</evidence>
<dbReference type="OrthoDB" id="5198708at2"/>
<protein>
    <recommendedName>
        <fullName evidence="8">Glycerol dehydrogenase</fullName>
        <ecNumber evidence="7">1.1.1.6</ecNumber>
    </recommendedName>
</protein>
<reference evidence="16" key="1">
    <citation type="submission" date="2017-12" db="EMBL/GenBank/DDBJ databases">
        <title>Genome sequencing and analysis.</title>
        <authorList>
            <person name="Huang Y.-T."/>
        </authorList>
    </citation>
    <scope>NUCLEOTIDE SEQUENCE</scope>
    <source>
        <strain evidence="16">VGH116</strain>
    </source>
</reference>
<dbReference type="SUPFAM" id="SSF56796">
    <property type="entry name" value="Dehydroquinate synthase-like"/>
    <property type="match status" value="1"/>
</dbReference>
<evidence type="ECO:0000313" key="19">
    <source>
        <dbReference type="Proteomes" id="UP000650477"/>
    </source>
</evidence>
<evidence type="ECO:0000313" key="14">
    <source>
        <dbReference type="EMBL" id="AWC93899.1"/>
    </source>
</evidence>
<dbReference type="GeneID" id="93359220"/>
<dbReference type="NCBIfam" id="NF006941">
    <property type="entry name" value="PRK09423.1"/>
    <property type="match status" value="1"/>
</dbReference>
<evidence type="ECO:0000313" key="18">
    <source>
        <dbReference type="Proteomes" id="UP000244682"/>
    </source>
</evidence>